<organism evidence="1 2">
    <name type="scientific">Pendulispora rubella</name>
    <dbReference type="NCBI Taxonomy" id="2741070"/>
    <lineage>
        <taxon>Bacteria</taxon>
        <taxon>Pseudomonadati</taxon>
        <taxon>Myxococcota</taxon>
        <taxon>Myxococcia</taxon>
        <taxon>Myxococcales</taxon>
        <taxon>Sorangiineae</taxon>
        <taxon>Pendulisporaceae</taxon>
        <taxon>Pendulispora</taxon>
    </lineage>
</organism>
<sequence length="154" mass="15176">MARSRSRLHRAVIFSGIAFAIPLAACKWFSKDDEADAGAVPAATVTATATQTPTATQAPAASSVAPLASGSAAAGGGRRVVVKLPDGGLATIDAAVGADGGVVLPPGFQWPTIPGFDAAALKIPPFDAASLPPFPTALPSSFPKIPGFGADGGK</sequence>
<proteinExistence type="predicted"/>
<name>A0ABZ2L321_9BACT</name>
<evidence type="ECO:0008006" key="3">
    <source>
        <dbReference type="Google" id="ProtNLM"/>
    </source>
</evidence>
<accession>A0ABZ2L321</accession>
<keyword evidence="2" id="KW-1185">Reference proteome</keyword>
<evidence type="ECO:0000313" key="2">
    <source>
        <dbReference type="Proteomes" id="UP001374803"/>
    </source>
</evidence>
<protein>
    <recommendedName>
        <fullName evidence="3">Lipoprotein</fullName>
    </recommendedName>
</protein>
<reference evidence="1" key="1">
    <citation type="submission" date="2021-12" db="EMBL/GenBank/DDBJ databases">
        <title>Discovery of the Pendulisporaceae a myxobacterial family with distinct sporulation behavior and unique specialized metabolism.</title>
        <authorList>
            <person name="Garcia R."/>
            <person name="Popoff A."/>
            <person name="Bader C.D."/>
            <person name="Loehr J."/>
            <person name="Walesch S."/>
            <person name="Walt C."/>
            <person name="Boldt J."/>
            <person name="Bunk B."/>
            <person name="Haeckl F.J.F.P.J."/>
            <person name="Gunesch A.P."/>
            <person name="Birkelbach J."/>
            <person name="Nuebel U."/>
            <person name="Pietschmann T."/>
            <person name="Bach T."/>
            <person name="Mueller R."/>
        </authorList>
    </citation>
    <scope>NUCLEOTIDE SEQUENCE</scope>
    <source>
        <strain evidence="1">MSr11367</strain>
    </source>
</reference>
<dbReference type="RefSeq" id="WP_394833593.1">
    <property type="nucleotide sequence ID" value="NZ_CP089929.1"/>
</dbReference>
<gene>
    <name evidence="1" type="ORF">LVJ94_44510</name>
</gene>
<dbReference type="Proteomes" id="UP001374803">
    <property type="component" value="Chromosome"/>
</dbReference>
<evidence type="ECO:0000313" key="1">
    <source>
        <dbReference type="EMBL" id="WXB03959.1"/>
    </source>
</evidence>
<dbReference type="EMBL" id="CP089983">
    <property type="protein sequence ID" value="WXB03959.1"/>
    <property type="molecule type" value="Genomic_DNA"/>
</dbReference>